<accession>A0A4R3VNA4</accession>
<protein>
    <recommendedName>
        <fullName evidence="4">DUF4397 domain-containing protein</fullName>
    </recommendedName>
</protein>
<evidence type="ECO:0000256" key="1">
    <source>
        <dbReference type="SAM" id="SignalP"/>
    </source>
</evidence>
<proteinExistence type="predicted"/>
<evidence type="ECO:0000313" key="3">
    <source>
        <dbReference type="Proteomes" id="UP000295197"/>
    </source>
</evidence>
<dbReference type="OrthoDB" id="706927at2"/>
<organism evidence="2 3">
    <name type="scientific">Sphingobacterium alimentarium</name>
    <dbReference type="NCBI Taxonomy" id="797292"/>
    <lineage>
        <taxon>Bacteria</taxon>
        <taxon>Pseudomonadati</taxon>
        <taxon>Bacteroidota</taxon>
        <taxon>Sphingobacteriia</taxon>
        <taxon>Sphingobacteriales</taxon>
        <taxon>Sphingobacteriaceae</taxon>
        <taxon>Sphingobacterium</taxon>
    </lineage>
</organism>
<comment type="caution">
    <text evidence="2">The sequence shown here is derived from an EMBL/GenBank/DDBJ whole genome shotgun (WGS) entry which is preliminary data.</text>
</comment>
<feature type="signal peptide" evidence="1">
    <location>
        <begin position="1"/>
        <end position="20"/>
    </location>
</feature>
<evidence type="ECO:0008006" key="4">
    <source>
        <dbReference type="Google" id="ProtNLM"/>
    </source>
</evidence>
<gene>
    <name evidence="2" type="ORF">EDC17_10701</name>
</gene>
<dbReference type="EMBL" id="SMBZ01000070">
    <property type="protein sequence ID" value="TCV05659.1"/>
    <property type="molecule type" value="Genomic_DNA"/>
</dbReference>
<dbReference type="AlphaFoldDB" id="A0A4R3VNA4"/>
<keyword evidence="1" id="KW-0732">Signal</keyword>
<evidence type="ECO:0000313" key="2">
    <source>
        <dbReference type="EMBL" id="TCV05659.1"/>
    </source>
</evidence>
<dbReference type="Proteomes" id="UP000295197">
    <property type="component" value="Unassembled WGS sequence"/>
</dbReference>
<keyword evidence="3" id="KW-1185">Reference proteome</keyword>
<dbReference type="RefSeq" id="WP_132779148.1">
    <property type="nucleotide sequence ID" value="NZ_SMBZ01000070.1"/>
</dbReference>
<feature type="non-terminal residue" evidence="2">
    <location>
        <position position="226"/>
    </location>
</feature>
<dbReference type="PROSITE" id="PS51257">
    <property type="entry name" value="PROKAR_LIPOPROTEIN"/>
    <property type="match status" value="1"/>
</dbReference>
<reference evidence="2 3" key="1">
    <citation type="submission" date="2019-03" db="EMBL/GenBank/DDBJ databases">
        <title>Genomic Encyclopedia of Type Strains, Phase IV (KMG-IV): sequencing the most valuable type-strain genomes for metagenomic binning, comparative biology and taxonomic classification.</title>
        <authorList>
            <person name="Goeker M."/>
        </authorList>
    </citation>
    <scope>NUCLEOTIDE SEQUENCE [LARGE SCALE GENOMIC DNA]</scope>
    <source>
        <strain evidence="2 3">DSM 22362</strain>
    </source>
</reference>
<name>A0A4R3VNA4_9SPHI</name>
<feature type="chain" id="PRO_5020657296" description="DUF4397 domain-containing protein" evidence="1">
    <location>
        <begin position="21"/>
        <end position="226"/>
    </location>
</feature>
<sequence>MNKHIYKLFFISLFSTFMLSSCLKDDLNSPNVPQAGFTMINVHSASDFILHRADNNLIQTMNNPLRFKGINFVYLYPGNRKIQTFDADNKIIVDSTYSIKDSLLYTSFVYTKELNKVGQRMIEDALLPNLETNSAFRFLNLAHDKINVDIFIGDTQVIDNRAYDGNTFVANNYKFTSNTSGNKRISIKNQAGQVLAEKEVDLKVRMHYSIVLIKNTTNNEYEILVY</sequence>